<gene>
    <name evidence="1" type="ORF">BATDEDRAFT_85247</name>
</gene>
<accession>F4NUJ2</accession>
<dbReference type="InterPro" id="IPR019775">
    <property type="entry name" value="WD40_repeat_CS"/>
</dbReference>
<dbReference type="Proteomes" id="UP000007241">
    <property type="component" value="Unassembled WGS sequence"/>
</dbReference>
<evidence type="ECO:0000313" key="2">
    <source>
        <dbReference type="Proteomes" id="UP000007241"/>
    </source>
</evidence>
<dbReference type="RefSeq" id="XP_006676433.1">
    <property type="nucleotide sequence ID" value="XM_006676370.1"/>
</dbReference>
<reference evidence="1 2" key="1">
    <citation type="submission" date="2009-12" db="EMBL/GenBank/DDBJ databases">
        <title>The draft genome of Batrachochytrium dendrobatidis.</title>
        <authorList>
            <consortium name="US DOE Joint Genome Institute (JGI-PGF)"/>
            <person name="Kuo A."/>
            <person name="Salamov A."/>
            <person name="Schmutz J."/>
            <person name="Lucas S."/>
            <person name="Pitluck S."/>
            <person name="Rosenblum E."/>
            <person name="Stajich J."/>
            <person name="Eisen M."/>
            <person name="Grigoriev I.V."/>
        </authorList>
    </citation>
    <scope>NUCLEOTIDE SEQUENCE [LARGE SCALE GENOMIC DNA]</scope>
    <source>
        <strain evidence="2">JAM81 / FGSC 10211</strain>
    </source>
</reference>
<keyword evidence="2" id="KW-1185">Reference proteome</keyword>
<proteinExistence type="predicted"/>
<dbReference type="Gene3D" id="2.130.10.10">
    <property type="entry name" value="YVTN repeat-like/Quinoprotein amine dehydrogenase"/>
    <property type="match status" value="1"/>
</dbReference>
<name>F4NUJ2_BATDJ</name>
<dbReference type="PROSITE" id="PS00678">
    <property type="entry name" value="WD_REPEATS_1"/>
    <property type="match status" value="1"/>
</dbReference>
<evidence type="ECO:0008006" key="3">
    <source>
        <dbReference type="Google" id="ProtNLM"/>
    </source>
</evidence>
<evidence type="ECO:0000313" key="1">
    <source>
        <dbReference type="EMBL" id="EGF84422.1"/>
    </source>
</evidence>
<dbReference type="InterPro" id="IPR036322">
    <property type="entry name" value="WD40_repeat_dom_sf"/>
</dbReference>
<dbReference type="InterPro" id="IPR015943">
    <property type="entry name" value="WD40/YVTN_repeat-like_dom_sf"/>
</dbReference>
<dbReference type="HOGENOM" id="CLU_2867303_0_0_1"/>
<dbReference type="EMBL" id="GL882879">
    <property type="protein sequence ID" value="EGF84422.1"/>
    <property type="molecule type" value="Genomic_DNA"/>
</dbReference>
<dbReference type="SUPFAM" id="SSF50978">
    <property type="entry name" value="WD40 repeat-like"/>
    <property type="match status" value="1"/>
</dbReference>
<dbReference type="AlphaFoldDB" id="F4NUJ2"/>
<dbReference type="InParanoid" id="F4NUJ2"/>
<sequence>MLFTASEDKTAVTWDISGLTPSNVDKHPIPICNSLVGHFDGVRCLASRANLLITGSYDSFNISQ</sequence>
<protein>
    <recommendedName>
        <fullName evidence="3">Guanine nucleotide-binding protein subunit beta-like protein</fullName>
    </recommendedName>
</protein>
<organism evidence="1 2">
    <name type="scientific">Batrachochytrium dendrobatidis (strain JAM81 / FGSC 10211)</name>
    <name type="common">Frog chytrid fungus</name>
    <dbReference type="NCBI Taxonomy" id="684364"/>
    <lineage>
        <taxon>Eukaryota</taxon>
        <taxon>Fungi</taxon>
        <taxon>Fungi incertae sedis</taxon>
        <taxon>Chytridiomycota</taxon>
        <taxon>Chytridiomycota incertae sedis</taxon>
        <taxon>Chytridiomycetes</taxon>
        <taxon>Rhizophydiales</taxon>
        <taxon>Rhizophydiales incertae sedis</taxon>
        <taxon>Batrachochytrium</taxon>
    </lineage>
</organism>
<dbReference type="GeneID" id="18241999"/>